<reference evidence="1" key="1">
    <citation type="submission" date="2022-11" db="EMBL/GenBank/DDBJ databases">
        <title>Minimal conservation of predation-associated metabolite biosynthetic gene clusters underscores biosynthetic potential of Myxococcota including descriptions for ten novel species: Archangium lansinium sp. nov., Myxococcus landrumus sp. nov., Nannocystis bai.</title>
        <authorList>
            <person name="Ahearne A."/>
            <person name="Stevens C."/>
            <person name="Dowd S."/>
        </authorList>
    </citation>
    <scope>NUCLEOTIDE SEQUENCE</scope>
    <source>
        <strain evidence="1">Fl3</strain>
    </source>
</reference>
<protein>
    <submittedName>
        <fullName evidence="1">Uncharacterized protein</fullName>
    </submittedName>
</protein>
<keyword evidence="2" id="KW-1185">Reference proteome</keyword>
<dbReference type="RefSeq" id="WP_269033828.1">
    <property type="nucleotide sequence ID" value="NZ_CP114040.1"/>
</dbReference>
<dbReference type="Proteomes" id="UP001164459">
    <property type="component" value="Chromosome"/>
</dbReference>
<evidence type="ECO:0000313" key="1">
    <source>
        <dbReference type="EMBL" id="WAS91465.1"/>
    </source>
</evidence>
<name>A0ABY7GX39_9BACT</name>
<sequence>MYEQSIEQQVGAAVSAVWAQAIPPVALQALWARGDVAPVYAIAGLHSPETRPFQLAWFSALDPEPHSSRVKKASLAALQQARDDEARLPALALVPLAEHSTVLNTARRLADRDGDEVLSLRTCEFRGTLASGTMPALEGALRATWLAEHGRVDEAEAALVAALGELGGEAASEAALILAMRRLGGWGRASDRPWAGLAVWAAFVAGQVDLAAAEQFLESRGTMNRYVAATLAAGRAADAWHESFGWTEERMEELYLEGWIDEEGRWAARVGNTLIRPHSYQDVNALLAAMLVEAHGAASRFAESLLSDAGSQRDHAVFARRVQAMRADVEEASGESPPWLRAYRRLLGSARALVAVGGAAEVRESLEALERHWGPADEWGRYEPAFVEAASVELLACAEGRALAALRRLTEQMPAIAARVQVCAGLARDGNLEELRGPLVQALEGPLEPDEVLRLVPPVLAVEPTARAAIEQGIAQTLGSLPAGAEAAAAWLDRQALAASRRH</sequence>
<accession>A0ABY7GX39</accession>
<gene>
    <name evidence="1" type="ORF">O0S08_35225</name>
</gene>
<proteinExistence type="predicted"/>
<organism evidence="1 2">
    <name type="scientific">Nannocystis punicea</name>
    <dbReference type="NCBI Taxonomy" id="2995304"/>
    <lineage>
        <taxon>Bacteria</taxon>
        <taxon>Pseudomonadati</taxon>
        <taxon>Myxococcota</taxon>
        <taxon>Polyangia</taxon>
        <taxon>Nannocystales</taxon>
        <taxon>Nannocystaceae</taxon>
        <taxon>Nannocystis</taxon>
    </lineage>
</organism>
<dbReference type="EMBL" id="CP114040">
    <property type="protein sequence ID" value="WAS91465.1"/>
    <property type="molecule type" value="Genomic_DNA"/>
</dbReference>
<evidence type="ECO:0000313" key="2">
    <source>
        <dbReference type="Proteomes" id="UP001164459"/>
    </source>
</evidence>